<dbReference type="AlphaFoldDB" id="A0A167G554"/>
<feature type="region of interest" description="Disordered" evidence="1">
    <location>
        <begin position="28"/>
        <end position="55"/>
    </location>
</feature>
<evidence type="ECO:0000313" key="3">
    <source>
        <dbReference type="Proteomes" id="UP000076738"/>
    </source>
</evidence>
<keyword evidence="3" id="KW-1185">Reference proteome</keyword>
<dbReference type="Proteomes" id="UP000076738">
    <property type="component" value="Unassembled WGS sequence"/>
</dbReference>
<gene>
    <name evidence="2" type="ORF">CALVIDRAFT_531614</name>
</gene>
<feature type="region of interest" description="Disordered" evidence="1">
    <location>
        <begin position="77"/>
        <end position="137"/>
    </location>
</feature>
<sequence length="181" mass="20112">MLEQAQKTYDAEDLPDVEDAFLAPIQSYHHVEPLDTPVSSSSTPRKRANRKNQAVPLDAVIQEEIFRGNSCMLSTEPKAIGQLSTPDPYLPVRPSDDRGPPSVVLDVRPLSPRPTERRQRPTLCRSRRPTPVRCPSPASIYEIEAPHRSRPSPPITPIFGGGQPFMKSFQTSMRALCKGAM</sequence>
<reference evidence="2 3" key="1">
    <citation type="journal article" date="2016" name="Mol. Biol. Evol.">
        <title>Comparative Genomics of Early-Diverging Mushroom-Forming Fungi Provides Insights into the Origins of Lignocellulose Decay Capabilities.</title>
        <authorList>
            <person name="Nagy L.G."/>
            <person name="Riley R."/>
            <person name="Tritt A."/>
            <person name="Adam C."/>
            <person name="Daum C."/>
            <person name="Floudas D."/>
            <person name="Sun H."/>
            <person name="Yadav J.S."/>
            <person name="Pangilinan J."/>
            <person name="Larsson K.H."/>
            <person name="Matsuura K."/>
            <person name="Barry K."/>
            <person name="Labutti K."/>
            <person name="Kuo R."/>
            <person name="Ohm R.A."/>
            <person name="Bhattacharya S.S."/>
            <person name="Shirouzu T."/>
            <person name="Yoshinaga Y."/>
            <person name="Martin F.M."/>
            <person name="Grigoriev I.V."/>
            <person name="Hibbett D.S."/>
        </authorList>
    </citation>
    <scope>NUCLEOTIDE SEQUENCE [LARGE SCALE GENOMIC DNA]</scope>
    <source>
        <strain evidence="2 3">TUFC12733</strain>
    </source>
</reference>
<name>A0A167G554_CALVF</name>
<dbReference type="EMBL" id="KV417349">
    <property type="protein sequence ID" value="KZO90177.1"/>
    <property type="molecule type" value="Genomic_DNA"/>
</dbReference>
<protein>
    <submittedName>
        <fullName evidence="2">Uncharacterized protein</fullName>
    </submittedName>
</protein>
<accession>A0A167G554</accession>
<evidence type="ECO:0000256" key="1">
    <source>
        <dbReference type="SAM" id="MobiDB-lite"/>
    </source>
</evidence>
<organism evidence="2 3">
    <name type="scientific">Calocera viscosa (strain TUFC12733)</name>
    <dbReference type="NCBI Taxonomy" id="1330018"/>
    <lineage>
        <taxon>Eukaryota</taxon>
        <taxon>Fungi</taxon>
        <taxon>Dikarya</taxon>
        <taxon>Basidiomycota</taxon>
        <taxon>Agaricomycotina</taxon>
        <taxon>Dacrymycetes</taxon>
        <taxon>Dacrymycetales</taxon>
        <taxon>Dacrymycetaceae</taxon>
        <taxon>Calocera</taxon>
    </lineage>
</organism>
<proteinExistence type="predicted"/>
<dbReference type="OrthoDB" id="2505887at2759"/>
<evidence type="ECO:0000313" key="2">
    <source>
        <dbReference type="EMBL" id="KZO90177.1"/>
    </source>
</evidence>